<reference evidence="2 3" key="1">
    <citation type="submission" date="2015-11" db="EMBL/GenBank/DDBJ databases">
        <title>Genomic Taxonomy of the Vibrionaceae.</title>
        <authorList>
            <person name="Gomez-Gil B."/>
            <person name="Enciso-Ibarra J."/>
        </authorList>
    </citation>
    <scope>NUCLEOTIDE SEQUENCE [LARGE SCALE GENOMIC DNA]</scope>
    <source>
        <strain evidence="2 3">CAIM 912</strain>
    </source>
</reference>
<feature type="transmembrane region" description="Helical" evidence="1">
    <location>
        <begin position="98"/>
        <end position="119"/>
    </location>
</feature>
<evidence type="ECO:0000256" key="1">
    <source>
        <dbReference type="SAM" id="Phobius"/>
    </source>
</evidence>
<dbReference type="InterPro" id="IPR007360">
    <property type="entry name" value="SirB"/>
</dbReference>
<dbReference type="EMBL" id="LNTY01000059">
    <property type="protein sequence ID" value="KXF79854.1"/>
    <property type="molecule type" value="Genomic_DNA"/>
</dbReference>
<feature type="transmembrane region" description="Helical" evidence="1">
    <location>
        <begin position="38"/>
        <end position="64"/>
    </location>
</feature>
<sequence>MYVALKHTHLLFIALSVSLFILRFVWRQMGSQMMQKKWVKVVPHIIDTGLLATGIALIAITGFVPFTPAGMWMTEKLTCVLAYIALGFVALHYSHGTMFRYFAFFGALGWVYAAANLAITKTPLLLG</sequence>
<evidence type="ECO:0000313" key="2">
    <source>
        <dbReference type="EMBL" id="KXF79854.1"/>
    </source>
</evidence>
<name>A0A135I357_9GAMM</name>
<dbReference type="OrthoDB" id="5588650at2"/>
<dbReference type="PANTHER" id="PTHR39594:SF1">
    <property type="entry name" value="PROTEIN YCHQ"/>
    <property type="match status" value="1"/>
</dbReference>
<dbReference type="PIRSF" id="PIRSF005610">
    <property type="entry name" value="SirB"/>
    <property type="match status" value="1"/>
</dbReference>
<organism evidence="2 3">
    <name type="scientific">Enterovibrio coralii</name>
    <dbReference type="NCBI Taxonomy" id="294935"/>
    <lineage>
        <taxon>Bacteria</taxon>
        <taxon>Pseudomonadati</taxon>
        <taxon>Pseudomonadota</taxon>
        <taxon>Gammaproteobacteria</taxon>
        <taxon>Vibrionales</taxon>
        <taxon>Vibrionaceae</taxon>
        <taxon>Enterovibrio</taxon>
    </lineage>
</organism>
<keyword evidence="3" id="KW-1185">Reference proteome</keyword>
<proteinExistence type="predicted"/>
<keyword evidence="1" id="KW-0472">Membrane</keyword>
<dbReference type="AlphaFoldDB" id="A0A135I357"/>
<dbReference type="STRING" id="294935.ATN88_11280"/>
<dbReference type="Pfam" id="PF04247">
    <property type="entry name" value="SirB"/>
    <property type="match status" value="1"/>
</dbReference>
<gene>
    <name evidence="2" type="ORF">ATN88_11280</name>
</gene>
<keyword evidence="1" id="KW-0812">Transmembrane</keyword>
<keyword evidence="1" id="KW-1133">Transmembrane helix</keyword>
<dbReference type="RefSeq" id="WP_067419797.1">
    <property type="nucleotide sequence ID" value="NZ_LNTY01000059.1"/>
</dbReference>
<dbReference type="GO" id="GO:0005886">
    <property type="term" value="C:plasma membrane"/>
    <property type="evidence" value="ECO:0007669"/>
    <property type="project" value="TreeGrafter"/>
</dbReference>
<feature type="transmembrane region" description="Helical" evidence="1">
    <location>
        <begin position="6"/>
        <end position="26"/>
    </location>
</feature>
<dbReference type="Proteomes" id="UP000070529">
    <property type="component" value="Unassembled WGS sequence"/>
</dbReference>
<feature type="transmembrane region" description="Helical" evidence="1">
    <location>
        <begin position="70"/>
        <end position="91"/>
    </location>
</feature>
<accession>A0A135I357</accession>
<evidence type="ECO:0000313" key="3">
    <source>
        <dbReference type="Proteomes" id="UP000070529"/>
    </source>
</evidence>
<comment type="caution">
    <text evidence="2">The sequence shown here is derived from an EMBL/GenBank/DDBJ whole genome shotgun (WGS) entry which is preliminary data.</text>
</comment>
<dbReference type="PANTHER" id="PTHR39594">
    <property type="entry name" value="PROTEIN YCHQ"/>
    <property type="match status" value="1"/>
</dbReference>
<protein>
    <submittedName>
        <fullName evidence="2">Invasion protein</fullName>
    </submittedName>
</protein>